<dbReference type="OrthoDB" id="6810892at2"/>
<dbReference type="SUPFAM" id="SSF47090">
    <property type="entry name" value="PGBD-like"/>
    <property type="match status" value="1"/>
</dbReference>
<evidence type="ECO:0000313" key="6">
    <source>
        <dbReference type="Proteomes" id="UP000027725"/>
    </source>
</evidence>
<dbReference type="RefSeq" id="WP_038063419.1">
    <property type="nucleotide sequence ID" value="NZ_FOVB01000002.1"/>
</dbReference>
<dbReference type="InterPro" id="IPR002477">
    <property type="entry name" value="Peptidoglycan-bd-like"/>
</dbReference>
<keyword evidence="2" id="KW-0732">Signal</keyword>
<reference evidence="5 6" key="1">
    <citation type="submission" date="2014-03" db="EMBL/GenBank/DDBJ databases">
        <title>The draft genome sequence of Thioclava dalianensis DLFJ1-1.</title>
        <authorList>
            <person name="Lai Q."/>
            <person name="Shao Z."/>
        </authorList>
    </citation>
    <scope>NUCLEOTIDE SEQUENCE [LARGE SCALE GENOMIC DNA]</scope>
    <source>
        <strain evidence="5 6">DLFJ1-1</strain>
    </source>
</reference>
<accession>A0A074TGV6</accession>
<protein>
    <submittedName>
        <fullName evidence="5">Peptidoglycan-binding protein</fullName>
    </submittedName>
</protein>
<proteinExistence type="predicted"/>
<dbReference type="eggNOG" id="COG3409">
    <property type="taxonomic scope" value="Bacteria"/>
</dbReference>
<dbReference type="InterPro" id="IPR036366">
    <property type="entry name" value="PGBDSf"/>
</dbReference>
<evidence type="ECO:0000256" key="1">
    <source>
        <dbReference type="SAM" id="MobiDB-lite"/>
    </source>
</evidence>
<feature type="region of interest" description="Disordered" evidence="1">
    <location>
        <begin position="113"/>
        <end position="173"/>
    </location>
</feature>
<feature type="compositionally biased region" description="Low complexity" evidence="1">
    <location>
        <begin position="141"/>
        <end position="168"/>
    </location>
</feature>
<feature type="domain" description="Peptidoglycan binding-like" evidence="3">
    <location>
        <begin position="182"/>
        <end position="237"/>
    </location>
</feature>
<evidence type="ECO:0000313" key="5">
    <source>
        <dbReference type="EMBL" id="KEP70899.1"/>
    </source>
</evidence>
<dbReference type="STRING" id="1185766.SAMN05216224_102570"/>
<dbReference type="InterPro" id="IPR009003">
    <property type="entry name" value="Peptidase_S1_PA"/>
</dbReference>
<dbReference type="Gene3D" id="1.10.101.10">
    <property type="entry name" value="PGBD-like superfamily/PGBD"/>
    <property type="match status" value="1"/>
</dbReference>
<dbReference type="Gene3D" id="2.40.10.120">
    <property type="match status" value="1"/>
</dbReference>
<dbReference type="AlphaFoldDB" id="A0A074TGV6"/>
<dbReference type="eggNOG" id="COG0265">
    <property type="taxonomic scope" value="Bacteria"/>
</dbReference>
<evidence type="ECO:0000256" key="2">
    <source>
        <dbReference type="SAM" id="SignalP"/>
    </source>
</evidence>
<dbReference type="GO" id="GO:0042834">
    <property type="term" value="F:peptidoglycan binding"/>
    <property type="evidence" value="ECO:0007669"/>
    <property type="project" value="InterPro"/>
</dbReference>
<dbReference type="Pfam" id="PF05036">
    <property type="entry name" value="SPOR"/>
    <property type="match status" value="1"/>
</dbReference>
<sequence length="607" mass="63899">MRGCRKAVSVVVGASLTAMVWTGTAWAQAWVQIEAKPSLNQAEDRARDWAGMFPEISGFRLTSGWYAIAIGPFADDQTANQRLRALRAQGLIPRDSFVADGGKFTQQFWPVGASLGTAPSQSETIPGPGEPDSNIEIAPLPAEVPDAASPAEESAAPEAAAPETAAPETIGESRRLEAALSRDQRREIQTALDWEGSYSGAIDGIFGQGTRASIADWQLKNGYDPTGVLSSAQQQALLDKVASERTELGLEPVTEKEAGISIDLPMGLVKFDRYNAPFVNYAPKDGSGVQVLLISQQGDAARLRGLYDAMQTLEIVPVNGPRDLRGNGFTIEGTNSALQSYTQVSLSQGLIKGFTLVWPKGDEKRMGRVLDAMKSSFKPIGSTALDATLGQPMSVTRAALMAGIEKRAPIFSRSGFFIDANGDVLTAAEGLARCGRITIEDHPADVSFSDTKTGFAVLKPQDRLAPKAVGAFRTNAPLAGVPISVAGFSYPEALPAPVLTFGTLSALKGLDGQAGQARLEARTRAGDAGGPVFDSTGAVIGMLLPLPQSAGRVLPDGLSVALQTEAMTSTLSQNGFAPRAAEPSGAKAAEDLQAMADKIVVQISCWK</sequence>
<keyword evidence="6" id="KW-1185">Reference proteome</keyword>
<evidence type="ECO:0000259" key="4">
    <source>
        <dbReference type="Pfam" id="PF05036"/>
    </source>
</evidence>
<dbReference type="InterPro" id="IPR036365">
    <property type="entry name" value="PGBD-like_sf"/>
</dbReference>
<dbReference type="EMBL" id="JHEH01000004">
    <property type="protein sequence ID" value="KEP70899.1"/>
    <property type="molecule type" value="Genomic_DNA"/>
</dbReference>
<organism evidence="5 6">
    <name type="scientific">Thioclava dalianensis</name>
    <dbReference type="NCBI Taxonomy" id="1185766"/>
    <lineage>
        <taxon>Bacteria</taxon>
        <taxon>Pseudomonadati</taxon>
        <taxon>Pseudomonadota</taxon>
        <taxon>Alphaproteobacteria</taxon>
        <taxon>Rhodobacterales</taxon>
        <taxon>Paracoccaceae</taxon>
        <taxon>Thioclava</taxon>
    </lineage>
</organism>
<dbReference type="InterPro" id="IPR007730">
    <property type="entry name" value="SPOR-like_dom"/>
</dbReference>
<evidence type="ECO:0000259" key="3">
    <source>
        <dbReference type="Pfam" id="PF01471"/>
    </source>
</evidence>
<feature type="domain" description="SPOR" evidence="4">
    <location>
        <begin position="30"/>
        <end position="90"/>
    </location>
</feature>
<comment type="caution">
    <text evidence="5">The sequence shown here is derived from an EMBL/GenBank/DDBJ whole genome shotgun (WGS) entry which is preliminary data.</text>
</comment>
<dbReference type="Pfam" id="PF01471">
    <property type="entry name" value="PG_binding_1"/>
    <property type="match status" value="1"/>
</dbReference>
<feature type="signal peptide" evidence="2">
    <location>
        <begin position="1"/>
        <end position="27"/>
    </location>
</feature>
<dbReference type="SUPFAM" id="SSF50494">
    <property type="entry name" value="Trypsin-like serine proteases"/>
    <property type="match status" value="1"/>
</dbReference>
<dbReference type="Proteomes" id="UP000027725">
    <property type="component" value="Unassembled WGS sequence"/>
</dbReference>
<gene>
    <name evidence="5" type="ORF">DL1_13895</name>
</gene>
<feature type="chain" id="PRO_5001699781" evidence="2">
    <location>
        <begin position="28"/>
        <end position="607"/>
    </location>
</feature>
<name>A0A074TGV6_9RHOB</name>
<dbReference type="Pfam" id="PF13365">
    <property type="entry name" value="Trypsin_2"/>
    <property type="match status" value="1"/>
</dbReference>